<evidence type="ECO:0000256" key="1">
    <source>
        <dbReference type="SAM" id="Phobius"/>
    </source>
</evidence>
<evidence type="ECO:0000313" key="3">
    <source>
        <dbReference type="EMBL" id="MBC9811238.1"/>
    </source>
</evidence>
<dbReference type="EMBL" id="JACVEL010000001">
    <property type="protein sequence ID" value="MBC9811238.1"/>
    <property type="molecule type" value="Genomic_DNA"/>
</dbReference>
<gene>
    <name evidence="3" type="ORF">H9Y05_02005</name>
</gene>
<dbReference type="AlphaFoldDB" id="A0A8J6PN28"/>
<dbReference type="InterPro" id="IPR021255">
    <property type="entry name" value="DUF2807"/>
</dbReference>
<keyword evidence="1" id="KW-0812">Transmembrane</keyword>
<feature type="transmembrane region" description="Helical" evidence="1">
    <location>
        <begin position="27"/>
        <end position="44"/>
    </location>
</feature>
<name>A0A8J6PN28_9FLAO</name>
<protein>
    <submittedName>
        <fullName evidence="3">DUF2807 domain-containing protein</fullName>
    </submittedName>
</protein>
<evidence type="ECO:0000259" key="2">
    <source>
        <dbReference type="Pfam" id="PF10988"/>
    </source>
</evidence>
<feature type="transmembrane region" description="Helical" evidence="1">
    <location>
        <begin position="56"/>
        <end position="76"/>
    </location>
</feature>
<organism evidence="3 4">
    <name type="scientific">Taishania pollutisoli</name>
    <dbReference type="NCBI Taxonomy" id="2766479"/>
    <lineage>
        <taxon>Bacteria</taxon>
        <taxon>Pseudomonadati</taxon>
        <taxon>Bacteroidota</taxon>
        <taxon>Flavobacteriia</taxon>
        <taxon>Flavobacteriales</taxon>
        <taxon>Crocinitomicaceae</taxon>
        <taxon>Taishania</taxon>
    </lineage>
</organism>
<accession>A0A8J6PN28</accession>
<keyword evidence="1" id="KW-0472">Membrane</keyword>
<dbReference type="Proteomes" id="UP000652681">
    <property type="component" value="Unassembled WGS sequence"/>
</dbReference>
<sequence>MSREEKIMDNLFEQARNKKVETPVNEIQRWIGLITIGMLLTGLLTKMKLVFTKSVVVMYSTAILTVGIGLGTYFLYGTEKQPEQRKRPMDIGVSKMEDTNEIKLENELPPPAPLLIRSMPPVAPKAPEAPETPVSAMDFQEQTLPPFQLPVQFPFQYETKRNRTIVPVFDSEKDYGTFHSLKLSGAVDHIYISQGTKESVKVEADENGREALEISNTNKTLEITTANKKKGNDFVITIYLTVVDLKSIECFGAVNLSSKTNLKFDNLKLTVMGATDVELDLTVPDIDLDLSGASDVKLNLSSNKVKGLITGASDVKLSGSAAMMDMMSTGACELKAELFKVKTAKMQCSGASSSKIHVTDTLEIDASGASDLKYRGTPKISSKLVTGASQVRQF</sequence>
<dbReference type="Pfam" id="PF10988">
    <property type="entry name" value="DUF2807"/>
    <property type="match status" value="1"/>
</dbReference>
<feature type="domain" description="Putative auto-transporter adhesin head GIN" evidence="2">
    <location>
        <begin position="178"/>
        <end position="378"/>
    </location>
</feature>
<keyword evidence="1" id="KW-1133">Transmembrane helix</keyword>
<proteinExistence type="predicted"/>
<comment type="caution">
    <text evidence="3">The sequence shown here is derived from an EMBL/GenBank/DDBJ whole genome shotgun (WGS) entry which is preliminary data.</text>
</comment>
<keyword evidence="4" id="KW-1185">Reference proteome</keyword>
<evidence type="ECO:0000313" key="4">
    <source>
        <dbReference type="Proteomes" id="UP000652681"/>
    </source>
</evidence>
<reference evidence="3" key="1">
    <citation type="submission" date="2020-09" db="EMBL/GenBank/DDBJ databases">
        <title>Taishania pollutisoli gen. nov., sp. nov., Isolated from Tetrabromobisphenol A-Contaminated Soil.</title>
        <authorList>
            <person name="Chen Q."/>
        </authorList>
    </citation>
    <scope>NUCLEOTIDE SEQUENCE</scope>
    <source>
        <strain evidence="3">CZZ-1</strain>
    </source>
</reference>
<dbReference type="Gene3D" id="2.160.20.120">
    <property type="match status" value="1"/>
</dbReference>
<dbReference type="RefSeq" id="WP_163490432.1">
    <property type="nucleotide sequence ID" value="NZ_JACVEL010000001.1"/>
</dbReference>